<dbReference type="EMBL" id="VLLA01000010">
    <property type="protein sequence ID" value="TWI68395.1"/>
    <property type="molecule type" value="Genomic_DNA"/>
</dbReference>
<organism evidence="1 2">
    <name type="scientific">Bradyrhizobium huanghuaihaiense</name>
    <dbReference type="NCBI Taxonomy" id="990078"/>
    <lineage>
        <taxon>Bacteria</taxon>
        <taxon>Pseudomonadati</taxon>
        <taxon>Pseudomonadota</taxon>
        <taxon>Alphaproteobacteria</taxon>
        <taxon>Hyphomicrobiales</taxon>
        <taxon>Nitrobacteraceae</taxon>
        <taxon>Bradyrhizobium</taxon>
    </lineage>
</organism>
<proteinExistence type="predicted"/>
<dbReference type="SUPFAM" id="SSF117396">
    <property type="entry name" value="TM1631-like"/>
    <property type="match status" value="1"/>
</dbReference>
<dbReference type="InterPro" id="IPR036520">
    <property type="entry name" value="UPF0759_sf"/>
</dbReference>
<dbReference type="Proteomes" id="UP000316291">
    <property type="component" value="Unassembled WGS sequence"/>
</dbReference>
<dbReference type="AlphaFoldDB" id="A0A562RH50"/>
<sequence>MRFLRRGPKRKAPLGRNISGAGTFADEGAWRQMARVHIGTSGWHYASWRGPFFPSDLPLKQQLSYYAGQFHTTELNGVFYRTPTPEAVRTWRSQVDGDFVFAWKASKFITHWKRLSDNSRNSLALLEDRVSLLGPAAGPILFQLPPQFEANADRLASFFKLLSTKRRYSFEFRHPSWYQPRILRMLADENISLCLSDHHDAPAPWRRTADFVYVRGHGPSGRYYGHYRRPVLAEWAKRIKSWKRQGCDVYVYFDNDQKSAAPSDALKLRSLL</sequence>
<keyword evidence="2" id="KW-1185">Reference proteome</keyword>
<dbReference type="PANTHER" id="PTHR30348">
    <property type="entry name" value="UNCHARACTERIZED PROTEIN YECE"/>
    <property type="match status" value="1"/>
</dbReference>
<dbReference type="Gene3D" id="3.20.20.410">
    <property type="entry name" value="Protein of unknown function UPF0759"/>
    <property type="match status" value="1"/>
</dbReference>
<protein>
    <submittedName>
        <fullName evidence="1">Uncharacterized protein YecE (DUF72 family)</fullName>
    </submittedName>
</protein>
<evidence type="ECO:0000313" key="1">
    <source>
        <dbReference type="EMBL" id="TWI68395.1"/>
    </source>
</evidence>
<dbReference type="PANTHER" id="PTHR30348:SF4">
    <property type="entry name" value="DUF72 DOMAIN-CONTAINING PROTEIN"/>
    <property type="match status" value="1"/>
</dbReference>
<accession>A0A562RH50</accession>
<gene>
    <name evidence="1" type="ORF">IQ16_04239</name>
</gene>
<name>A0A562RH50_9BRAD</name>
<comment type="caution">
    <text evidence="1">The sequence shown here is derived from an EMBL/GenBank/DDBJ whole genome shotgun (WGS) entry which is preliminary data.</text>
</comment>
<evidence type="ECO:0000313" key="2">
    <source>
        <dbReference type="Proteomes" id="UP000316291"/>
    </source>
</evidence>
<dbReference type="Pfam" id="PF01904">
    <property type="entry name" value="DUF72"/>
    <property type="match status" value="1"/>
</dbReference>
<dbReference type="InterPro" id="IPR002763">
    <property type="entry name" value="DUF72"/>
</dbReference>
<reference evidence="1 2" key="1">
    <citation type="journal article" date="2015" name="Stand. Genomic Sci.">
        <title>Genomic Encyclopedia of Bacterial and Archaeal Type Strains, Phase III: the genomes of soil and plant-associated and newly described type strains.</title>
        <authorList>
            <person name="Whitman W.B."/>
            <person name="Woyke T."/>
            <person name="Klenk H.P."/>
            <person name="Zhou Y."/>
            <person name="Lilburn T.G."/>
            <person name="Beck B.J."/>
            <person name="De Vos P."/>
            <person name="Vandamme P."/>
            <person name="Eisen J.A."/>
            <person name="Garrity G."/>
            <person name="Hugenholtz P."/>
            <person name="Kyrpides N.C."/>
        </authorList>
    </citation>
    <scope>NUCLEOTIDE SEQUENCE [LARGE SCALE GENOMIC DNA]</scope>
    <source>
        <strain evidence="1 2">CGMCC 1.10948</strain>
    </source>
</reference>